<dbReference type="InterPro" id="IPR010559">
    <property type="entry name" value="Sig_transdc_His_kin_internal"/>
</dbReference>
<evidence type="ECO:0000256" key="1">
    <source>
        <dbReference type="SAM" id="Phobius"/>
    </source>
</evidence>
<dbReference type="Proteomes" id="UP001059844">
    <property type="component" value="Chromosome"/>
</dbReference>
<keyword evidence="1" id="KW-0812">Transmembrane</keyword>
<feature type="transmembrane region" description="Helical" evidence="1">
    <location>
        <begin position="107"/>
        <end position="130"/>
    </location>
</feature>
<feature type="transmembrane region" description="Helical" evidence="1">
    <location>
        <begin position="30"/>
        <end position="49"/>
    </location>
</feature>
<dbReference type="RefSeq" id="WP_256549590.1">
    <property type="nucleotide sequence ID" value="NZ_CP101751.1"/>
</dbReference>
<dbReference type="SUPFAM" id="SSF55874">
    <property type="entry name" value="ATPase domain of HSP90 chaperone/DNA topoisomerase II/histidine kinase"/>
    <property type="match status" value="1"/>
</dbReference>
<keyword evidence="4" id="KW-1185">Reference proteome</keyword>
<gene>
    <name evidence="3" type="ORF">NOX80_09770</name>
</gene>
<keyword evidence="1" id="KW-1133">Transmembrane helix</keyword>
<dbReference type="PANTHER" id="PTHR34220:SF7">
    <property type="entry name" value="SENSOR HISTIDINE KINASE YPDA"/>
    <property type="match status" value="1"/>
</dbReference>
<reference evidence="3" key="1">
    <citation type="submission" date="2022-07" db="EMBL/GenBank/DDBJ databases">
        <title>Isolation, identification, and degradation of a PFOSA degrading strain from sewage treatment plant.</title>
        <authorList>
            <person name="Zhang L."/>
            <person name="Huo Y."/>
        </authorList>
    </citation>
    <scope>NUCLEOTIDE SEQUENCE</scope>
    <source>
        <strain evidence="3">C1</strain>
    </source>
</reference>
<organism evidence="3 4">
    <name type="scientific">Flavobacterium cerinum</name>
    <dbReference type="NCBI Taxonomy" id="2502784"/>
    <lineage>
        <taxon>Bacteria</taxon>
        <taxon>Pseudomonadati</taxon>
        <taxon>Bacteroidota</taxon>
        <taxon>Flavobacteriia</taxon>
        <taxon>Flavobacteriales</taxon>
        <taxon>Flavobacteriaceae</taxon>
        <taxon>Flavobacterium</taxon>
    </lineage>
</organism>
<sequence length="330" mass="38349">MRHLLFFVFFLIYFIPVNQGITSTVIFYGKILDFVYVMAASYFTIYFLVPKYLLKGRIAAFITGISLTALIIFILITTVEYLLYFHFEPNLDTIYPIVPSKLLIRFLYFSLTFMVLISIPIFIKILGYWLKNLEQLNQLQQVNFENELAILKNQLSPHFLFNTLNNINILTESNPGLASKLILNLSELLRYQIYSGTGDRVSLKSDIAFIKNFLFVESLRKDNFKYNIEITGEQKDVFLPPLLFIPFIENSVKHIDQENPFVTVHFHLEKNILLFSCRNSIGITSDVVTEHNGLGLVNIKKRLQLLFPEKNQLIIENQNTEFFVSLTITL</sequence>
<keyword evidence="1" id="KW-0472">Membrane</keyword>
<dbReference type="InterPro" id="IPR036890">
    <property type="entry name" value="HATPase_C_sf"/>
</dbReference>
<feature type="domain" description="Signal transduction histidine kinase internal region" evidence="2">
    <location>
        <begin position="147"/>
        <end position="222"/>
    </location>
</feature>
<evidence type="ECO:0000259" key="2">
    <source>
        <dbReference type="Pfam" id="PF06580"/>
    </source>
</evidence>
<accession>A0ABY5IM58</accession>
<dbReference type="EMBL" id="CP101751">
    <property type="protein sequence ID" value="UUC43921.1"/>
    <property type="molecule type" value="Genomic_DNA"/>
</dbReference>
<keyword evidence="3" id="KW-0418">Kinase</keyword>
<dbReference type="Pfam" id="PF06580">
    <property type="entry name" value="His_kinase"/>
    <property type="match status" value="1"/>
</dbReference>
<evidence type="ECO:0000313" key="4">
    <source>
        <dbReference type="Proteomes" id="UP001059844"/>
    </source>
</evidence>
<dbReference type="Gene3D" id="3.30.565.10">
    <property type="entry name" value="Histidine kinase-like ATPase, C-terminal domain"/>
    <property type="match status" value="1"/>
</dbReference>
<proteinExistence type="predicted"/>
<dbReference type="GO" id="GO:0016301">
    <property type="term" value="F:kinase activity"/>
    <property type="evidence" value="ECO:0007669"/>
    <property type="project" value="UniProtKB-KW"/>
</dbReference>
<dbReference type="PANTHER" id="PTHR34220">
    <property type="entry name" value="SENSOR HISTIDINE KINASE YPDA"/>
    <property type="match status" value="1"/>
</dbReference>
<keyword evidence="3" id="KW-0808">Transferase</keyword>
<feature type="transmembrane region" description="Helical" evidence="1">
    <location>
        <begin position="61"/>
        <end position="87"/>
    </location>
</feature>
<dbReference type="InterPro" id="IPR050640">
    <property type="entry name" value="Bact_2-comp_sensor_kinase"/>
</dbReference>
<name>A0ABY5IM58_9FLAO</name>
<evidence type="ECO:0000313" key="3">
    <source>
        <dbReference type="EMBL" id="UUC43921.1"/>
    </source>
</evidence>
<protein>
    <submittedName>
        <fullName evidence="3">Histidine kinase</fullName>
    </submittedName>
</protein>